<proteinExistence type="predicted"/>
<dbReference type="SUPFAM" id="SSF54373">
    <property type="entry name" value="FAD-linked reductases, C-terminal domain"/>
    <property type="match status" value="1"/>
</dbReference>
<evidence type="ECO:0000313" key="5">
    <source>
        <dbReference type="EMBL" id="MFC7332457.1"/>
    </source>
</evidence>
<dbReference type="Gene3D" id="3.30.9.10">
    <property type="entry name" value="D-Amino Acid Oxidase, subunit A, domain 2"/>
    <property type="match status" value="1"/>
</dbReference>
<protein>
    <submittedName>
        <fullName evidence="5">Glycine oxidase ThiO</fullName>
        <ecNumber evidence="5">1.4.3.19</ecNumber>
    </submittedName>
</protein>
<dbReference type="GO" id="GO:0043799">
    <property type="term" value="F:glycine oxidase activity"/>
    <property type="evidence" value="ECO:0007669"/>
    <property type="project" value="UniProtKB-EC"/>
</dbReference>
<dbReference type="PANTHER" id="PTHR13847">
    <property type="entry name" value="SARCOSINE DEHYDROGENASE-RELATED"/>
    <property type="match status" value="1"/>
</dbReference>
<evidence type="ECO:0000256" key="1">
    <source>
        <dbReference type="ARBA" id="ARBA00004948"/>
    </source>
</evidence>
<evidence type="ECO:0000256" key="3">
    <source>
        <dbReference type="ARBA" id="ARBA00023002"/>
    </source>
</evidence>
<feature type="domain" description="FAD dependent oxidoreductase" evidence="4">
    <location>
        <begin position="17"/>
        <end position="363"/>
    </location>
</feature>
<gene>
    <name evidence="5" type="primary">thiO</name>
    <name evidence="5" type="ORF">ACFQPS_04730</name>
</gene>
<dbReference type="EMBL" id="JBHTCM010000005">
    <property type="protein sequence ID" value="MFC7332457.1"/>
    <property type="molecule type" value="Genomic_DNA"/>
</dbReference>
<evidence type="ECO:0000256" key="2">
    <source>
        <dbReference type="ARBA" id="ARBA00022977"/>
    </source>
</evidence>
<dbReference type="EC" id="1.4.3.19" evidence="5"/>
<dbReference type="InterPro" id="IPR036188">
    <property type="entry name" value="FAD/NAD-bd_sf"/>
</dbReference>
<dbReference type="InterPro" id="IPR006076">
    <property type="entry name" value="FAD-dep_OxRdtase"/>
</dbReference>
<dbReference type="Proteomes" id="UP001596456">
    <property type="component" value="Unassembled WGS sequence"/>
</dbReference>
<comment type="caution">
    <text evidence="5">The sequence shown here is derived from an EMBL/GenBank/DDBJ whole genome shotgun (WGS) entry which is preliminary data.</text>
</comment>
<reference evidence="6" key="1">
    <citation type="journal article" date="2019" name="Int. J. Syst. Evol. Microbiol.">
        <title>The Global Catalogue of Microorganisms (GCM) 10K type strain sequencing project: providing services to taxonomists for standard genome sequencing and annotation.</title>
        <authorList>
            <consortium name="The Broad Institute Genomics Platform"/>
            <consortium name="The Broad Institute Genome Sequencing Center for Infectious Disease"/>
            <person name="Wu L."/>
            <person name="Ma J."/>
        </authorList>
    </citation>
    <scope>NUCLEOTIDE SEQUENCE [LARGE SCALE GENOMIC DNA]</scope>
    <source>
        <strain evidence="6">CGMCC 1.16275</strain>
    </source>
</reference>
<keyword evidence="2" id="KW-0784">Thiamine biosynthesis</keyword>
<dbReference type="InterPro" id="IPR012727">
    <property type="entry name" value="Gly_oxidase_ThiO"/>
</dbReference>
<dbReference type="RefSeq" id="WP_377356871.1">
    <property type="nucleotide sequence ID" value="NZ_JBHTCM010000005.1"/>
</dbReference>
<name>A0ABW2KR54_9PROT</name>
<organism evidence="5 6">
    <name type="scientific">Rhodocista pekingensis</name>
    <dbReference type="NCBI Taxonomy" id="201185"/>
    <lineage>
        <taxon>Bacteria</taxon>
        <taxon>Pseudomonadati</taxon>
        <taxon>Pseudomonadota</taxon>
        <taxon>Alphaproteobacteria</taxon>
        <taxon>Rhodospirillales</taxon>
        <taxon>Azospirillaceae</taxon>
        <taxon>Rhodocista</taxon>
    </lineage>
</organism>
<dbReference type="PANTHER" id="PTHR13847:SF289">
    <property type="entry name" value="GLYCINE OXIDASE"/>
    <property type="match status" value="1"/>
</dbReference>
<keyword evidence="3 5" id="KW-0560">Oxidoreductase</keyword>
<keyword evidence="6" id="KW-1185">Reference proteome</keyword>
<dbReference type="NCBIfam" id="TIGR02352">
    <property type="entry name" value="thiamin_ThiO"/>
    <property type="match status" value="1"/>
</dbReference>
<dbReference type="SUPFAM" id="SSF51905">
    <property type="entry name" value="FAD/NAD(P)-binding domain"/>
    <property type="match status" value="1"/>
</dbReference>
<dbReference type="Pfam" id="PF01266">
    <property type="entry name" value="DAO"/>
    <property type="match status" value="1"/>
</dbReference>
<sequence>MSTSLSAAPAAGARPSVAIIGGGIIGLAIGWRLAAAGCRVDIFEKGRAGQGASHAAAGMLAAGAEAEPGEQRLLPLCLESRSRWRGFAAELEAASGQPVGLRDEGTLIVALTRDDVEVMRVNHQFQRGLGIESHWLTGAQVKELEPFLTPRAVAGVLSPLDNQVDNRRATAALRVAFERAGGRLHEDSPVEAVDAEAGRVRGVVVGGRAHAADMVVLAAGAWSRQIAGLPAAAVPPVRPVKGQLLSVAMDPAAPLLRHVLWAPKCYMVPRADGTLIIGGTTEEKGWDDSLTAGGVLAMLEGAWRTLPGIEELRISEMWTGFRPGSRDDAPLLGPVAGVDGLVLATGHHRNGILLTPVTADLVAGFILTGRQDPLMQPFGLDRFAATAAAAAANPMPAGVPAGVPA</sequence>
<dbReference type="Gene3D" id="3.50.50.60">
    <property type="entry name" value="FAD/NAD(P)-binding domain"/>
    <property type="match status" value="1"/>
</dbReference>
<comment type="pathway">
    <text evidence="1">Cofactor biosynthesis; thiamine diphosphate biosynthesis.</text>
</comment>
<evidence type="ECO:0000313" key="6">
    <source>
        <dbReference type="Proteomes" id="UP001596456"/>
    </source>
</evidence>
<evidence type="ECO:0000259" key="4">
    <source>
        <dbReference type="Pfam" id="PF01266"/>
    </source>
</evidence>
<accession>A0ABW2KR54</accession>